<evidence type="ECO:0000256" key="1">
    <source>
        <dbReference type="SAM" id="MobiDB-lite"/>
    </source>
</evidence>
<evidence type="ECO:0008006" key="6">
    <source>
        <dbReference type="Google" id="ProtNLM"/>
    </source>
</evidence>
<dbReference type="InterPro" id="IPR054722">
    <property type="entry name" value="PolX-like_BBD"/>
</dbReference>
<organism evidence="4 5">
    <name type="scientific">Taxus chinensis</name>
    <name type="common">Chinese yew</name>
    <name type="synonym">Taxus wallichiana var. chinensis</name>
    <dbReference type="NCBI Taxonomy" id="29808"/>
    <lineage>
        <taxon>Eukaryota</taxon>
        <taxon>Viridiplantae</taxon>
        <taxon>Streptophyta</taxon>
        <taxon>Embryophyta</taxon>
        <taxon>Tracheophyta</taxon>
        <taxon>Spermatophyta</taxon>
        <taxon>Pinopsida</taxon>
        <taxon>Pinidae</taxon>
        <taxon>Conifers II</taxon>
        <taxon>Cupressales</taxon>
        <taxon>Taxaceae</taxon>
        <taxon>Taxus</taxon>
    </lineage>
</organism>
<reference evidence="4 5" key="1">
    <citation type="journal article" date="2021" name="Nat. Plants">
        <title>The Taxus genome provides insights into paclitaxel biosynthesis.</title>
        <authorList>
            <person name="Xiong X."/>
            <person name="Gou J."/>
            <person name="Liao Q."/>
            <person name="Li Y."/>
            <person name="Zhou Q."/>
            <person name="Bi G."/>
            <person name="Li C."/>
            <person name="Du R."/>
            <person name="Wang X."/>
            <person name="Sun T."/>
            <person name="Guo L."/>
            <person name="Liang H."/>
            <person name="Lu P."/>
            <person name="Wu Y."/>
            <person name="Zhang Z."/>
            <person name="Ro D.K."/>
            <person name="Shang Y."/>
            <person name="Huang S."/>
            <person name="Yan J."/>
        </authorList>
    </citation>
    <scope>NUCLEOTIDE SEQUENCE [LARGE SCALE GENOMIC DNA]</scope>
    <source>
        <strain evidence="4">Ta-2019</strain>
    </source>
</reference>
<dbReference type="Pfam" id="PF22936">
    <property type="entry name" value="Pol_BBD"/>
    <property type="match status" value="1"/>
</dbReference>
<feature type="non-terminal residue" evidence="4">
    <location>
        <position position="220"/>
    </location>
</feature>
<dbReference type="PANTHER" id="PTHR47592:SF24">
    <property type="entry name" value="BNACNNG30200D PROTEIN"/>
    <property type="match status" value="1"/>
</dbReference>
<dbReference type="Pfam" id="PF13976">
    <property type="entry name" value="gag_pre-integrs"/>
    <property type="match status" value="1"/>
</dbReference>
<proteinExistence type="predicted"/>
<evidence type="ECO:0000313" key="4">
    <source>
        <dbReference type="EMBL" id="KAH9295888.1"/>
    </source>
</evidence>
<name>A0AA38CC50_TAXCH</name>
<comment type="caution">
    <text evidence="4">The sequence shown here is derived from an EMBL/GenBank/DDBJ whole genome shotgun (WGS) entry which is preliminary data.</text>
</comment>
<feature type="domain" description="GAG-pre-integrase" evidence="2">
    <location>
        <begin position="177"/>
        <end position="219"/>
    </location>
</feature>
<dbReference type="Proteomes" id="UP000824469">
    <property type="component" value="Unassembled WGS sequence"/>
</dbReference>
<accession>A0AA38CC50</accession>
<gene>
    <name evidence="4" type="ORF">KI387_039476</name>
</gene>
<dbReference type="InterPro" id="IPR025724">
    <property type="entry name" value="GAG-pre-integrase_dom"/>
</dbReference>
<keyword evidence="5" id="KW-1185">Reference proteome</keyword>
<evidence type="ECO:0000259" key="2">
    <source>
        <dbReference type="Pfam" id="PF13976"/>
    </source>
</evidence>
<feature type="non-terminal residue" evidence="4">
    <location>
        <position position="1"/>
    </location>
</feature>
<dbReference type="AlphaFoldDB" id="A0AA38CC50"/>
<feature type="region of interest" description="Disordered" evidence="1">
    <location>
        <begin position="1"/>
        <end position="43"/>
    </location>
</feature>
<dbReference type="OMA" id="IVICGEL"/>
<dbReference type="PANTHER" id="PTHR47592">
    <property type="entry name" value="PBF68 PROTEIN"/>
    <property type="match status" value="1"/>
</dbReference>
<evidence type="ECO:0000313" key="5">
    <source>
        <dbReference type="Proteomes" id="UP000824469"/>
    </source>
</evidence>
<feature type="domain" description="Retrovirus-related Pol polyprotein from transposon TNT 1-94-like beta-barrel" evidence="3">
    <location>
        <begin position="62"/>
        <end position="141"/>
    </location>
</feature>
<evidence type="ECO:0000259" key="3">
    <source>
        <dbReference type="Pfam" id="PF22936"/>
    </source>
</evidence>
<dbReference type="EMBL" id="JAHRHJ020000011">
    <property type="protein sequence ID" value="KAH9295888.1"/>
    <property type="molecule type" value="Genomic_DNA"/>
</dbReference>
<protein>
    <recommendedName>
        <fullName evidence="6">GAG-pre-integrase domain-containing protein</fullName>
    </recommendedName>
</protein>
<sequence>GNNNSNKGKSNNNNNQGQKNGNWQRKPKQQGYIAEHEDDSDEGHHMYSAQFDEETKSTQDIWYVDSGATRHMTGRKDWFYTLRDSPNKNHVSLGDDSSYSVKGIGNISLPLGKHDCKITNVLYVPGLTKNLLSVSQLLDHNLKLDFDSNNGEKVCLIRDKSRGSKIVARASNVGRMFQLDFVHKDDQALVAKDTQSAELWHRRYGHISFGYLQTLQKGNM</sequence>
<feature type="compositionally biased region" description="Low complexity" evidence="1">
    <location>
        <begin position="1"/>
        <end position="22"/>
    </location>
</feature>